<dbReference type="Pfam" id="PF12833">
    <property type="entry name" value="HTH_18"/>
    <property type="match status" value="1"/>
</dbReference>
<dbReference type="InterPro" id="IPR018060">
    <property type="entry name" value="HTH_AraC"/>
</dbReference>
<feature type="domain" description="HTH araC/xylS-type" evidence="5">
    <location>
        <begin position="13"/>
        <end position="112"/>
    </location>
</feature>
<dbReference type="InterPro" id="IPR019734">
    <property type="entry name" value="TPR_rpt"/>
</dbReference>
<dbReference type="AlphaFoldDB" id="A0A8J6UEP2"/>
<organism evidence="6 7">
    <name type="scientific">Aestuariibaculum sediminum</name>
    <dbReference type="NCBI Taxonomy" id="2770637"/>
    <lineage>
        <taxon>Bacteria</taxon>
        <taxon>Pseudomonadati</taxon>
        <taxon>Bacteroidota</taxon>
        <taxon>Flavobacteriia</taxon>
        <taxon>Flavobacteriales</taxon>
        <taxon>Flavobacteriaceae</taxon>
    </lineage>
</organism>
<dbReference type="Gene3D" id="1.25.40.10">
    <property type="entry name" value="Tetratricopeptide repeat domain"/>
    <property type="match status" value="2"/>
</dbReference>
<dbReference type="InterPro" id="IPR009057">
    <property type="entry name" value="Homeodomain-like_sf"/>
</dbReference>
<dbReference type="SMART" id="SM00342">
    <property type="entry name" value="HTH_ARAC"/>
    <property type="match status" value="1"/>
</dbReference>
<gene>
    <name evidence="6" type="ORF">ICJ83_02000</name>
</gene>
<dbReference type="SUPFAM" id="SSF46689">
    <property type="entry name" value="Homeodomain-like"/>
    <property type="match status" value="1"/>
</dbReference>
<dbReference type="Proteomes" id="UP000600588">
    <property type="component" value="Unassembled WGS sequence"/>
</dbReference>
<dbReference type="SUPFAM" id="SSF81901">
    <property type="entry name" value="HCP-like"/>
    <property type="match status" value="1"/>
</dbReference>
<evidence type="ECO:0000256" key="1">
    <source>
        <dbReference type="ARBA" id="ARBA00023015"/>
    </source>
</evidence>
<keyword evidence="4" id="KW-0472">Membrane</keyword>
<reference evidence="6 7" key="1">
    <citation type="submission" date="2020-09" db="EMBL/GenBank/DDBJ databases">
        <title>TT11 complete genome.</title>
        <authorList>
            <person name="Wu Z."/>
        </authorList>
    </citation>
    <scope>NUCLEOTIDE SEQUENCE [LARGE SCALE GENOMIC DNA]</scope>
    <source>
        <strain evidence="6 7">TT11</strain>
    </source>
</reference>
<evidence type="ECO:0000259" key="5">
    <source>
        <dbReference type="PROSITE" id="PS01124"/>
    </source>
</evidence>
<accession>A0A8J6UEP2</accession>
<evidence type="ECO:0000256" key="2">
    <source>
        <dbReference type="ARBA" id="ARBA00023125"/>
    </source>
</evidence>
<keyword evidence="4" id="KW-1133">Transmembrane helix</keyword>
<dbReference type="InterPro" id="IPR020449">
    <property type="entry name" value="Tscrpt_reg_AraC-type_HTH"/>
</dbReference>
<proteinExistence type="predicted"/>
<dbReference type="Gene3D" id="1.10.10.60">
    <property type="entry name" value="Homeodomain-like"/>
    <property type="match status" value="1"/>
</dbReference>
<dbReference type="InterPro" id="IPR011990">
    <property type="entry name" value="TPR-like_helical_dom_sf"/>
</dbReference>
<keyword evidence="1" id="KW-0805">Transcription regulation</keyword>
<dbReference type="PANTHER" id="PTHR43280">
    <property type="entry name" value="ARAC-FAMILY TRANSCRIPTIONAL REGULATOR"/>
    <property type="match status" value="1"/>
</dbReference>
<dbReference type="EMBL" id="JACVXB010000001">
    <property type="protein sequence ID" value="MBD0830896.1"/>
    <property type="molecule type" value="Genomic_DNA"/>
</dbReference>
<evidence type="ECO:0000313" key="7">
    <source>
        <dbReference type="Proteomes" id="UP000600588"/>
    </source>
</evidence>
<dbReference type="PRINTS" id="PR00032">
    <property type="entry name" value="HTHARAC"/>
</dbReference>
<dbReference type="RefSeq" id="WP_188228680.1">
    <property type="nucleotide sequence ID" value="NZ_JACVXB010000001.1"/>
</dbReference>
<dbReference type="GO" id="GO:0003700">
    <property type="term" value="F:DNA-binding transcription factor activity"/>
    <property type="evidence" value="ECO:0007669"/>
    <property type="project" value="InterPro"/>
</dbReference>
<keyword evidence="2" id="KW-0238">DNA-binding</keyword>
<protein>
    <submittedName>
        <fullName evidence="6">Helix-turn-helix domain-containing protein</fullName>
    </submittedName>
</protein>
<keyword evidence="7" id="KW-1185">Reference proteome</keyword>
<comment type="caution">
    <text evidence="6">The sequence shown here is derived from an EMBL/GenBank/DDBJ whole genome shotgun (WGS) entry which is preliminary data.</text>
</comment>
<sequence>MDPQISMDQAFISKLNDILEENYQNEIFGVKELVKESGVSRSKLHRKLQEITGESSSQFIKNFRLKKAYGLLLNDVSTVSEIAYEVGFRSPSYFVKCFRKRYKCSPGELKSNPQHDEFIAVPNNKLKQLSSFSLKKVMLLGVLVLFICTGAYFIGRLVPEGKGAEQVTLGVLPFKNLSDNESDQYFADGVMDVILSNLSGVEGINVISRTTMEQYRENSKTTPEIAKELDISHILEASVQKQMDKVRIVVQLIDAKHDVHIWSDDFERHYGDIFLMQSEIAREIVKQLEVTLTPTDEIKITEYSTKNVEAYKLYLKGRFFWDRWTEADLKKSVAYFEEAIALDSLYAPAYAGLGACYNVMALRDWFRRKEGIEKAKRYSEKALAIDKNISLAYATLGTIASWYDWNWKQAVKQTEHSIFLEPTNATAYCAYASLLNVLGRRKEAKEYIILAKKYNPNAPMIYSTSSQIYYNEGDFEKSVEETIKAYELGGFSIHYRFYSYIRLHEYDNALKTLKLRFSELQVHHEEIDRIYENSGIEGIVRWYIDQISDLNNYGYYNKARLCMLIGDKKMALDLLEKSYEFRNHNFPKIKYGLDFQPLKSEPRFIALVNKLNME</sequence>
<keyword evidence="4" id="KW-0812">Transmembrane</keyword>
<dbReference type="Gene3D" id="3.40.50.10070">
    <property type="entry name" value="TolB, N-terminal domain"/>
    <property type="match status" value="1"/>
</dbReference>
<keyword evidence="3" id="KW-0804">Transcription</keyword>
<evidence type="ECO:0000256" key="4">
    <source>
        <dbReference type="SAM" id="Phobius"/>
    </source>
</evidence>
<dbReference type="NCBIfam" id="NF047558">
    <property type="entry name" value="TPR_END_plus"/>
    <property type="match status" value="1"/>
</dbReference>
<name>A0A8J6UEP2_9FLAO</name>
<dbReference type="Pfam" id="PF13181">
    <property type="entry name" value="TPR_8"/>
    <property type="match status" value="1"/>
</dbReference>
<dbReference type="PROSITE" id="PS01124">
    <property type="entry name" value="HTH_ARAC_FAMILY_2"/>
    <property type="match status" value="1"/>
</dbReference>
<evidence type="ECO:0000313" key="6">
    <source>
        <dbReference type="EMBL" id="MBD0830896.1"/>
    </source>
</evidence>
<feature type="transmembrane region" description="Helical" evidence="4">
    <location>
        <begin position="137"/>
        <end position="155"/>
    </location>
</feature>
<dbReference type="GO" id="GO:0043565">
    <property type="term" value="F:sequence-specific DNA binding"/>
    <property type="evidence" value="ECO:0007669"/>
    <property type="project" value="InterPro"/>
</dbReference>
<dbReference type="PANTHER" id="PTHR43280:SF2">
    <property type="entry name" value="HTH-TYPE TRANSCRIPTIONAL REGULATOR EXSA"/>
    <property type="match status" value="1"/>
</dbReference>
<evidence type="ECO:0000256" key="3">
    <source>
        <dbReference type="ARBA" id="ARBA00023163"/>
    </source>
</evidence>